<feature type="region of interest" description="Disordered" evidence="4">
    <location>
        <begin position="113"/>
        <end position="300"/>
    </location>
</feature>
<name>A0AAE1B1V6_9GAST</name>
<feature type="compositionally biased region" description="Low complexity" evidence="4">
    <location>
        <begin position="278"/>
        <end position="294"/>
    </location>
</feature>
<evidence type="ECO:0000256" key="2">
    <source>
        <dbReference type="ARBA" id="ARBA00022999"/>
    </source>
</evidence>
<dbReference type="InterPro" id="IPR043539">
    <property type="entry name" value="Grb2-like"/>
</dbReference>
<dbReference type="CDD" id="cd00174">
    <property type="entry name" value="SH3"/>
    <property type="match status" value="2"/>
</dbReference>
<feature type="compositionally biased region" description="Basic residues" evidence="4">
    <location>
        <begin position="185"/>
        <end position="207"/>
    </location>
</feature>
<reference evidence="6" key="1">
    <citation type="journal article" date="2023" name="G3 (Bethesda)">
        <title>A reference genome for the long-term kleptoplast-retaining sea slug Elysia crispata morphotype clarki.</title>
        <authorList>
            <person name="Eastman K.E."/>
            <person name="Pendleton A.L."/>
            <person name="Shaikh M.A."/>
            <person name="Suttiyut T."/>
            <person name="Ogas R."/>
            <person name="Tomko P."/>
            <person name="Gavelis G."/>
            <person name="Widhalm J.R."/>
            <person name="Wisecaver J.H."/>
        </authorList>
    </citation>
    <scope>NUCLEOTIDE SEQUENCE</scope>
    <source>
        <strain evidence="6">ECLA1</strain>
    </source>
</reference>
<evidence type="ECO:0000256" key="4">
    <source>
        <dbReference type="SAM" id="MobiDB-lite"/>
    </source>
</evidence>
<keyword evidence="7" id="KW-1185">Reference proteome</keyword>
<organism evidence="6 7">
    <name type="scientific">Elysia crispata</name>
    <name type="common">lettuce slug</name>
    <dbReference type="NCBI Taxonomy" id="231223"/>
    <lineage>
        <taxon>Eukaryota</taxon>
        <taxon>Metazoa</taxon>
        <taxon>Spiralia</taxon>
        <taxon>Lophotrochozoa</taxon>
        <taxon>Mollusca</taxon>
        <taxon>Gastropoda</taxon>
        <taxon>Heterobranchia</taxon>
        <taxon>Euthyneura</taxon>
        <taxon>Panpulmonata</taxon>
        <taxon>Sacoglossa</taxon>
        <taxon>Placobranchoidea</taxon>
        <taxon>Plakobranchidae</taxon>
        <taxon>Elysia</taxon>
    </lineage>
</organism>
<dbReference type="PANTHER" id="PTHR46037">
    <property type="entry name" value="PROTEIN ENHANCER OF SEVENLESS 2B"/>
    <property type="match status" value="1"/>
</dbReference>
<feature type="domain" description="SH3" evidence="5">
    <location>
        <begin position="393"/>
        <end position="456"/>
    </location>
</feature>
<keyword evidence="2" id="KW-0727">SH2 domain</keyword>
<dbReference type="PROSITE" id="PS50002">
    <property type="entry name" value="SH3"/>
    <property type="match status" value="3"/>
</dbReference>
<evidence type="ECO:0000313" key="7">
    <source>
        <dbReference type="Proteomes" id="UP001283361"/>
    </source>
</evidence>
<dbReference type="InterPro" id="IPR036028">
    <property type="entry name" value="SH3-like_dom_sf"/>
</dbReference>
<comment type="caution">
    <text evidence="6">The sequence shown here is derived from an EMBL/GenBank/DDBJ whole genome shotgun (WGS) entry which is preliminary data.</text>
</comment>
<protein>
    <recommendedName>
        <fullName evidence="5">SH3 domain-containing protein</fullName>
    </recommendedName>
</protein>
<gene>
    <name evidence="6" type="ORF">RRG08_034623</name>
</gene>
<feature type="compositionally biased region" description="Low complexity" evidence="4">
    <location>
        <begin position="246"/>
        <end position="258"/>
    </location>
</feature>
<dbReference type="Gene3D" id="2.30.30.40">
    <property type="entry name" value="SH3 Domains"/>
    <property type="match status" value="3"/>
</dbReference>
<evidence type="ECO:0000256" key="1">
    <source>
        <dbReference type="ARBA" id="ARBA00022443"/>
    </source>
</evidence>
<evidence type="ECO:0000259" key="5">
    <source>
        <dbReference type="PROSITE" id="PS50002"/>
    </source>
</evidence>
<sequence length="473" mass="52374">MAFLCPSRRGREKKKKRESKAPFMGRITGSASVDTLVRVGLEKQHGLSPEARMRVTQDFLATTDDELSAQTGDIVYKLFEDYEWVYVISEQSQEGFIPLICVCLLKDTSLNVDPKDSFKRKTKQSSLQVPQRTNDSMLAEEGSDASNGSKEHITGAQQHKGTEVAAPPKPARGLPLDIPDVIGGNHHHHHQPHPQNHHNHNNHHRKQPQNNTSNPQPTGGSQITKTSSPSNQTRNSRYSLSSSGQGQRISLSSSVSGGDNSGGAVRQRNQRNSTNSHTLQQKTPLTSSQTSLSSDPITEVRTFSRKPRGKLLVIFPFEAWDEGDMSVDRGEVVTALNTEDPLWTMVRKLNGQEGFVPAAFTCNYPEDLPGGIGSGTDIKTQRGSQQTKKPNYHDVRDLVTLRDFTAQSADDISVMGGEQVFADLANQIEREWLWVYAPSTGKYGYIPRDNVVHADRSPIPTESELRNFSQKSP</sequence>
<feature type="compositionally biased region" description="Polar residues" evidence="4">
    <location>
        <begin position="212"/>
        <end position="245"/>
    </location>
</feature>
<dbReference type="Pfam" id="PF00018">
    <property type="entry name" value="SH3_1"/>
    <property type="match status" value="1"/>
</dbReference>
<evidence type="ECO:0000256" key="3">
    <source>
        <dbReference type="PROSITE-ProRule" id="PRU00192"/>
    </source>
</evidence>
<dbReference type="InterPro" id="IPR001452">
    <property type="entry name" value="SH3_domain"/>
</dbReference>
<proteinExistence type="predicted"/>
<evidence type="ECO:0000313" key="6">
    <source>
        <dbReference type="EMBL" id="KAK3798063.1"/>
    </source>
</evidence>
<dbReference type="SUPFAM" id="SSF50044">
    <property type="entry name" value="SH3-domain"/>
    <property type="match status" value="3"/>
</dbReference>
<accession>A0AAE1B1V6</accession>
<feature type="compositionally biased region" description="Polar residues" evidence="4">
    <location>
        <begin position="124"/>
        <end position="136"/>
    </location>
</feature>
<keyword evidence="1 3" id="KW-0728">SH3 domain</keyword>
<dbReference type="EMBL" id="JAWDGP010000724">
    <property type="protein sequence ID" value="KAK3798063.1"/>
    <property type="molecule type" value="Genomic_DNA"/>
</dbReference>
<dbReference type="Proteomes" id="UP001283361">
    <property type="component" value="Unassembled WGS sequence"/>
</dbReference>
<dbReference type="SMART" id="SM00326">
    <property type="entry name" value="SH3"/>
    <property type="match status" value="3"/>
</dbReference>
<dbReference type="AlphaFoldDB" id="A0AAE1B1V6"/>
<feature type="domain" description="SH3" evidence="5">
    <location>
        <begin position="306"/>
        <end position="366"/>
    </location>
</feature>
<feature type="domain" description="SH3" evidence="5">
    <location>
        <begin position="48"/>
        <end position="107"/>
    </location>
</feature>